<feature type="compositionally biased region" description="Basic and acidic residues" evidence="8">
    <location>
        <begin position="8"/>
        <end position="17"/>
    </location>
</feature>
<dbReference type="GO" id="GO:0005634">
    <property type="term" value="C:nucleus"/>
    <property type="evidence" value="ECO:0007669"/>
    <property type="project" value="UniProtKB-SubCell"/>
</dbReference>
<sequence length="755" mass="81096">MAENGANGDEHRADKRPKPNRSLARTSVACARCRQQKLRCSGGQPCQRCEKLGFARECHLPPPRVTPSARSTTARIGQLENELLNLRRAVSQQQGPSTSPQAVGVPPPPQPNSLRPSSNVFATPISPSSQNQIPGMSVTTPSDASWPSSSSPESLQRLHRSQGIPISAAVNSTQQREYPGAGVIGNTSLHLNHAGPSNSAVTLPTSWIRGGSPSSGIVTHGTKRPLEEPADERIQAPFGDVVFNKSVFENRELSRLPSPAPQVGRRLPSNDVVEAGLVSMDMAGYYYGLFLEHCLPFLPVFADEPPPTLDSLRARSSFLSTVCITLGARIVSGQGEEPGLYGALADHSELSLGSTMTRKILILEDVQATLLMTGWGLRANGEGPDAWILSGHALRMAKRLGLDSARGGVSQHTEKERERIWQLACVFDCYHTLGFGRPGSFCQRPILGSSMSPSSSSISSSDIFIACQGELASICLRLVQWADDWRATGVQPIPGNLLWSQLAPRLDDWSAKWVWPSSRFVCASTHISRLYGEHVRLCLALFVLKTISRDGSGPDGPNLSTVVSAAVKAATVIVQLAIDSGNTDEAISFAPDYNILTLAQAGLAIISLARPGPDVWDGFSAGLNPMEAAEVADARPDENAAIYLLKSLTGALSRRDRSRTGLATFLSKKLQAAAARAGLYLDGARSKELSLARTPMAGPFHNGSSFDIATQNVPQSAEIDDAALAAQIEASTWNNALDPFFFFDPTLANLWYEQQ</sequence>
<dbReference type="PANTHER" id="PTHR31845:SF34">
    <property type="entry name" value="TRANSCRIPTIONAL ACTIVATOR OF PROTEASES PRTT"/>
    <property type="match status" value="1"/>
</dbReference>
<dbReference type="SUPFAM" id="SSF57701">
    <property type="entry name" value="Zn2/Cys6 DNA-binding domain"/>
    <property type="match status" value="1"/>
</dbReference>
<dbReference type="InParanoid" id="A0A165FRJ9"/>
<feature type="compositionally biased region" description="Polar residues" evidence="8">
    <location>
        <begin position="90"/>
        <end position="99"/>
    </location>
</feature>
<dbReference type="GO" id="GO:0000976">
    <property type="term" value="F:transcription cis-regulatory region binding"/>
    <property type="evidence" value="ECO:0007669"/>
    <property type="project" value="TreeGrafter"/>
</dbReference>
<name>A0A165FRJ9_9BASI</name>
<dbReference type="CDD" id="cd00067">
    <property type="entry name" value="GAL4"/>
    <property type="match status" value="1"/>
</dbReference>
<feature type="region of interest" description="Disordered" evidence="8">
    <location>
        <begin position="1"/>
        <end position="26"/>
    </location>
</feature>
<feature type="compositionally biased region" description="Polar residues" evidence="8">
    <location>
        <begin position="119"/>
        <end position="140"/>
    </location>
</feature>
<evidence type="ECO:0000259" key="9">
    <source>
        <dbReference type="PROSITE" id="PS50048"/>
    </source>
</evidence>
<keyword evidence="6" id="KW-0804">Transcription</keyword>
<feature type="compositionally biased region" description="Low complexity" evidence="8">
    <location>
        <begin position="141"/>
        <end position="154"/>
    </location>
</feature>
<evidence type="ECO:0000313" key="11">
    <source>
        <dbReference type="Proteomes" id="UP000076842"/>
    </source>
</evidence>
<evidence type="ECO:0000313" key="10">
    <source>
        <dbReference type="EMBL" id="KZT57114.1"/>
    </source>
</evidence>
<dbReference type="STRING" id="1353952.A0A165FRJ9"/>
<feature type="region of interest" description="Disordered" evidence="8">
    <location>
        <begin position="89"/>
        <end position="156"/>
    </location>
</feature>
<dbReference type="GO" id="GO:0000981">
    <property type="term" value="F:DNA-binding transcription factor activity, RNA polymerase II-specific"/>
    <property type="evidence" value="ECO:0007669"/>
    <property type="project" value="InterPro"/>
</dbReference>
<evidence type="ECO:0000256" key="1">
    <source>
        <dbReference type="ARBA" id="ARBA00004123"/>
    </source>
</evidence>
<protein>
    <recommendedName>
        <fullName evidence="9">Zn(2)-C6 fungal-type domain-containing protein</fullName>
    </recommendedName>
</protein>
<dbReference type="AlphaFoldDB" id="A0A165FRJ9"/>
<keyword evidence="2" id="KW-0479">Metal-binding</keyword>
<dbReference type="CDD" id="cd12148">
    <property type="entry name" value="fungal_TF_MHR"/>
    <property type="match status" value="1"/>
</dbReference>
<dbReference type="OrthoDB" id="3163292at2759"/>
<dbReference type="SMART" id="SM00906">
    <property type="entry name" value="Fungal_trans"/>
    <property type="match status" value="1"/>
</dbReference>
<evidence type="ECO:0000256" key="8">
    <source>
        <dbReference type="SAM" id="MobiDB-lite"/>
    </source>
</evidence>
<dbReference type="Proteomes" id="UP000076842">
    <property type="component" value="Unassembled WGS sequence"/>
</dbReference>
<dbReference type="PANTHER" id="PTHR31845">
    <property type="entry name" value="FINGER DOMAIN PROTEIN, PUTATIVE-RELATED"/>
    <property type="match status" value="1"/>
</dbReference>
<keyword evidence="4" id="KW-0805">Transcription regulation</keyword>
<dbReference type="InterPro" id="IPR007219">
    <property type="entry name" value="XnlR_reg_dom"/>
</dbReference>
<dbReference type="PROSITE" id="PS50048">
    <property type="entry name" value="ZN2_CY6_FUNGAL_2"/>
    <property type="match status" value="1"/>
</dbReference>
<proteinExistence type="predicted"/>
<dbReference type="GO" id="GO:0006351">
    <property type="term" value="P:DNA-templated transcription"/>
    <property type="evidence" value="ECO:0007669"/>
    <property type="project" value="InterPro"/>
</dbReference>
<keyword evidence="5" id="KW-0238">DNA-binding</keyword>
<evidence type="ECO:0000256" key="2">
    <source>
        <dbReference type="ARBA" id="ARBA00022723"/>
    </source>
</evidence>
<reference evidence="10 11" key="1">
    <citation type="journal article" date="2016" name="Mol. Biol. Evol.">
        <title>Comparative Genomics of Early-Diverging Mushroom-Forming Fungi Provides Insights into the Origins of Lignocellulose Decay Capabilities.</title>
        <authorList>
            <person name="Nagy L.G."/>
            <person name="Riley R."/>
            <person name="Tritt A."/>
            <person name="Adam C."/>
            <person name="Daum C."/>
            <person name="Floudas D."/>
            <person name="Sun H."/>
            <person name="Yadav J.S."/>
            <person name="Pangilinan J."/>
            <person name="Larsson K.H."/>
            <person name="Matsuura K."/>
            <person name="Barry K."/>
            <person name="Labutti K."/>
            <person name="Kuo R."/>
            <person name="Ohm R.A."/>
            <person name="Bhattacharya S.S."/>
            <person name="Shirouzu T."/>
            <person name="Yoshinaga Y."/>
            <person name="Martin F.M."/>
            <person name="Grigoriev I.V."/>
            <person name="Hibbett D.S."/>
        </authorList>
    </citation>
    <scope>NUCLEOTIDE SEQUENCE [LARGE SCALE GENOMIC DNA]</scope>
    <source>
        <strain evidence="10 11">HHB12733</strain>
    </source>
</reference>
<gene>
    <name evidence="10" type="ORF">CALCODRAFT_294008</name>
</gene>
<accession>A0A165FRJ9</accession>
<dbReference type="SMART" id="SM00066">
    <property type="entry name" value="GAL4"/>
    <property type="match status" value="1"/>
</dbReference>
<evidence type="ECO:0000256" key="7">
    <source>
        <dbReference type="ARBA" id="ARBA00023242"/>
    </source>
</evidence>
<dbReference type="Pfam" id="PF00172">
    <property type="entry name" value="Zn_clus"/>
    <property type="match status" value="1"/>
</dbReference>
<comment type="subcellular location">
    <subcellularLocation>
        <location evidence="1">Nucleus</location>
    </subcellularLocation>
</comment>
<evidence type="ECO:0000256" key="3">
    <source>
        <dbReference type="ARBA" id="ARBA00022833"/>
    </source>
</evidence>
<evidence type="ECO:0000256" key="5">
    <source>
        <dbReference type="ARBA" id="ARBA00023125"/>
    </source>
</evidence>
<dbReference type="InterPro" id="IPR051089">
    <property type="entry name" value="prtT"/>
</dbReference>
<dbReference type="Pfam" id="PF04082">
    <property type="entry name" value="Fungal_trans"/>
    <property type="match status" value="1"/>
</dbReference>
<evidence type="ECO:0000256" key="4">
    <source>
        <dbReference type="ARBA" id="ARBA00023015"/>
    </source>
</evidence>
<dbReference type="InterPro" id="IPR001138">
    <property type="entry name" value="Zn2Cys6_DnaBD"/>
</dbReference>
<dbReference type="EMBL" id="KV423968">
    <property type="protein sequence ID" value="KZT57114.1"/>
    <property type="molecule type" value="Genomic_DNA"/>
</dbReference>
<dbReference type="InterPro" id="IPR036864">
    <property type="entry name" value="Zn2-C6_fun-type_DNA-bd_sf"/>
</dbReference>
<dbReference type="Gene3D" id="4.10.240.10">
    <property type="entry name" value="Zn(2)-C6 fungal-type DNA-binding domain"/>
    <property type="match status" value="1"/>
</dbReference>
<organism evidence="10 11">
    <name type="scientific">Calocera cornea HHB12733</name>
    <dbReference type="NCBI Taxonomy" id="1353952"/>
    <lineage>
        <taxon>Eukaryota</taxon>
        <taxon>Fungi</taxon>
        <taxon>Dikarya</taxon>
        <taxon>Basidiomycota</taxon>
        <taxon>Agaricomycotina</taxon>
        <taxon>Dacrymycetes</taxon>
        <taxon>Dacrymycetales</taxon>
        <taxon>Dacrymycetaceae</taxon>
        <taxon>Calocera</taxon>
    </lineage>
</organism>
<dbReference type="GO" id="GO:0008270">
    <property type="term" value="F:zinc ion binding"/>
    <property type="evidence" value="ECO:0007669"/>
    <property type="project" value="InterPro"/>
</dbReference>
<keyword evidence="3" id="KW-0862">Zinc</keyword>
<keyword evidence="7" id="KW-0539">Nucleus</keyword>
<evidence type="ECO:0000256" key="6">
    <source>
        <dbReference type="ARBA" id="ARBA00023163"/>
    </source>
</evidence>
<keyword evidence="11" id="KW-1185">Reference proteome</keyword>
<dbReference type="PROSITE" id="PS00463">
    <property type="entry name" value="ZN2_CY6_FUNGAL_1"/>
    <property type="match status" value="1"/>
</dbReference>
<feature type="domain" description="Zn(2)-C6 fungal-type" evidence="9">
    <location>
        <begin position="29"/>
        <end position="60"/>
    </location>
</feature>